<dbReference type="InterPro" id="IPR017946">
    <property type="entry name" value="PLC-like_Pdiesterase_TIM-brl"/>
</dbReference>
<dbReference type="OrthoDB" id="238714at2"/>
<reference evidence="4" key="1">
    <citation type="submission" date="2017-06" db="EMBL/GenBank/DDBJ databases">
        <title>Genome analysis of Fimbriiglobus ruber SP5, the first member of the order Planctomycetales with confirmed chitinolytic capability.</title>
        <authorList>
            <person name="Ravin N.V."/>
            <person name="Rakitin A.L."/>
            <person name="Ivanova A.A."/>
            <person name="Beletsky A.V."/>
            <person name="Kulichevskaya I.S."/>
            <person name="Mardanov A.V."/>
            <person name="Dedysh S.N."/>
        </authorList>
    </citation>
    <scope>NUCLEOTIDE SEQUENCE [LARGE SCALE GENOMIC DNA]</scope>
    <source>
        <strain evidence="4">SP5</strain>
    </source>
</reference>
<dbReference type="EMBL" id="NIDE01000014">
    <property type="protein sequence ID" value="OWK38578.1"/>
    <property type="molecule type" value="Genomic_DNA"/>
</dbReference>
<dbReference type="PANTHER" id="PTHR46211">
    <property type="entry name" value="GLYCEROPHOSPHORYL DIESTER PHOSPHODIESTERASE"/>
    <property type="match status" value="1"/>
</dbReference>
<keyword evidence="1" id="KW-0732">Signal</keyword>
<gene>
    <name evidence="3" type="ORF">FRUB_07698</name>
</gene>
<dbReference type="PANTHER" id="PTHR46211:SF14">
    <property type="entry name" value="GLYCEROPHOSPHODIESTER PHOSPHODIESTERASE"/>
    <property type="match status" value="1"/>
</dbReference>
<dbReference type="GO" id="GO:0008081">
    <property type="term" value="F:phosphoric diester hydrolase activity"/>
    <property type="evidence" value="ECO:0007669"/>
    <property type="project" value="InterPro"/>
</dbReference>
<evidence type="ECO:0000313" key="3">
    <source>
        <dbReference type="EMBL" id="OWK38578.1"/>
    </source>
</evidence>
<evidence type="ECO:0000313" key="4">
    <source>
        <dbReference type="Proteomes" id="UP000214646"/>
    </source>
</evidence>
<evidence type="ECO:0000259" key="2">
    <source>
        <dbReference type="PROSITE" id="PS51704"/>
    </source>
</evidence>
<dbReference type="GO" id="GO:0006629">
    <property type="term" value="P:lipid metabolic process"/>
    <property type="evidence" value="ECO:0007669"/>
    <property type="project" value="InterPro"/>
</dbReference>
<keyword evidence="4" id="KW-1185">Reference proteome</keyword>
<comment type="caution">
    <text evidence="3">The sequence shown here is derived from an EMBL/GenBank/DDBJ whole genome shotgun (WGS) entry which is preliminary data.</text>
</comment>
<organism evidence="3 4">
    <name type="scientific">Fimbriiglobus ruber</name>
    <dbReference type="NCBI Taxonomy" id="1908690"/>
    <lineage>
        <taxon>Bacteria</taxon>
        <taxon>Pseudomonadati</taxon>
        <taxon>Planctomycetota</taxon>
        <taxon>Planctomycetia</taxon>
        <taxon>Gemmatales</taxon>
        <taxon>Gemmataceae</taxon>
        <taxon>Fimbriiglobus</taxon>
    </lineage>
</organism>
<feature type="domain" description="GP-PDE" evidence="2">
    <location>
        <begin position="36"/>
        <end position="269"/>
    </location>
</feature>
<dbReference type="CDD" id="cd08566">
    <property type="entry name" value="GDPD_AtGDE_like"/>
    <property type="match status" value="2"/>
</dbReference>
<accession>A0A225DJ28</accession>
<dbReference type="InterPro" id="IPR030395">
    <property type="entry name" value="GP_PDE_dom"/>
</dbReference>
<dbReference type="RefSeq" id="WP_088258344.1">
    <property type="nucleotide sequence ID" value="NZ_NIDE01000014.1"/>
</dbReference>
<protein>
    <submittedName>
        <fullName evidence="3">Glycerophosphoryl diester phosphodiesterase</fullName>
    </submittedName>
</protein>
<feature type="chain" id="PRO_5012804700" evidence="1">
    <location>
        <begin position="21"/>
        <end position="517"/>
    </location>
</feature>
<dbReference type="Pfam" id="PF03009">
    <property type="entry name" value="GDPD"/>
    <property type="match status" value="2"/>
</dbReference>
<feature type="domain" description="GP-PDE" evidence="2">
    <location>
        <begin position="279"/>
        <end position="509"/>
    </location>
</feature>
<evidence type="ECO:0000256" key="1">
    <source>
        <dbReference type="SAM" id="SignalP"/>
    </source>
</evidence>
<feature type="signal peptide" evidence="1">
    <location>
        <begin position="1"/>
        <end position="20"/>
    </location>
</feature>
<dbReference type="Gene3D" id="3.20.20.190">
    <property type="entry name" value="Phosphatidylinositol (PI) phosphodiesterase"/>
    <property type="match status" value="2"/>
</dbReference>
<proteinExistence type="predicted"/>
<sequence>MSKQTLLAVLLLTTAPPVYAQPNFPFFQPVQPPRDVQIMAHRGLHVLAPENTLPAIMACAADYIEWAEVDVRLTRDGRHVVIHDDSVDRCLNGKGRVSDLTSDELKQLDAGSWFADRFKDVRFLALAELLSSAKGKVNLYLDCKQVDPDLLAKEIVAAGMEKQVIVYAAPEVLAKISTAARNTVPVMTKYRPKSATLDSLVKQCHPAAVEIDADDVTPDVCQDAHARGIKVQAKVLGDKRDNATVWGKMLDAGADWLQTDDPVGLRFAEVRRRIPSFPVKISYHRGACRYAPENTLASIEKAAAWAADYIEIDIRPTADGKYMLLHDSTLDRTTGGRGPIRKATFDEVEKLSAGAWFGRPFASLRVPTLSDGLTAMGKQSHVYLDAKDITPADLLDAMRKHDLVERSVVYQSARYLERLKALEPKVRPLPPLGRVDQFDRVAAIAPYGFDANWSILSKELIERSHKAGIKVFSDSLSEKHENVDEYLRAMGWGIDVIQTNHPLRVLRAVELFKPTSP</sequence>
<dbReference type="PROSITE" id="PS51704">
    <property type="entry name" value="GP_PDE"/>
    <property type="match status" value="2"/>
</dbReference>
<name>A0A225DJ28_9BACT</name>
<dbReference type="SUPFAM" id="SSF51695">
    <property type="entry name" value="PLC-like phosphodiesterases"/>
    <property type="match status" value="2"/>
</dbReference>
<dbReference type="Proteomes" id="UP000214646">
    <property type="component" value="Unassembled WGS sequence"/>
</dbReference>
<dbReference type="AlphaFoldDB" id="A0A225DJ28"/>